<reference evidence="2" key="1">
    <citation type="submission" date="2020-10" db="EMBL/GenBank/DDBJ databases">
        <authorList>
            <person name="Gilroy R."/>
        </authorList>
    </citation>
    <scope>NUCLEOTIDE SEQUENCE</scope>
    <source>
        <strain evidence="2">G3-8215</strain>
    </source>
</reference>
<dbReference type="EMBL" id="JADILV010000061">
    <property type="protein sequence ID" value="MBO8484224.1"/>
    <property type="molecule type" value="Genomic_DNA"/>
</dbReference>
<name>A0A940IIW5_9BACT</name>
<gene>
    <name evidence="2" type="ORF">IAB75_08955</name>
</gene>
<organism evidence="2 3">
    <name type="scientific">Candidatus Cryptobacteroides avicola</name>
    <dbReference type="NCBI Taxonomy" id="2840757"/>
    <lineage>
        <taxon>Bacteria</taxon>
        <taxon>Pseudomonadati</taxon>
        <taxon>Bacteroidota</taxon>
        <taxon>Bacteroidia</taxon>
        <taxon>Bacteroidales</taxon>
        <taxon>Candidatus Cryptobacteroides</taxon>
    </lineage>
</organism>
<evidence type="ECO:0000313" key="3">
    <source>
        <dbReference type="Proteomes" id="UP000725002"/>
    </source>
</evidence>
<evidence type="ECO:0000256" key="1">
    <source>
        <dbReference type="SAM" id="MobiDB-lite"/>
    </source>
</evidence>
<comment type="caution">
    <text evidence="2">The sequence shown here is derived from an EMBL/GenBank/DDBJ whole genome shotgun (WGS) entry which is preliminary data.</text>
</comment>
<proteinExistence type="predicted"/>
<evidence type="ECO:0008006" key="4">
    <source>
        <dbReference type="Google" id="ProtNLM"/>
    </source>
</evidence>
<protein>
    <recommendedName>
        <fullName evidence="4">Helix-turn-helix domain-containing protein</fullName>
    </recommendedName>
</protein>
<sequence>MAGQPAAAAARQAGNPMTAVPPDRRRSIIAEDNPFGHGRGRDASPLWHNILLDYSLLDRLPAPARRLLVYILARMKSDYSITLRTRSPLLKRCSASTERTLRRAIRELESQEVLSPRKTPDVFWVNPEIIARRKIFV</sequence>
<dbReference type="Proteomes" id="UP000725002">
    <property type="component" value="Unassembled WGS sequence"/>
</dbReference>
<feature type="region of interest" description="Disordered" evidence="1">
    <location>
        <begin position="1"/>
        <end position="37"/>
    </location>
</feature>
<dbReference type="AlphaFoldDB" id="A0A940IIW5"/>
<accession>A0A940IIW5</accession>
<reference evidence="2" key="2">
    <citation type="journal article" date="2021" name="PeerJ">
        <title>Extensive microbial diversity within the chicken gut microbiome revealed by metagenomics and culture.</title>
        <authorList>
            <person name="Gilroy R."/>
            <person name="Ravi A."/>
            <person name="Getino M."/>
            <person name="Pursley I."/>
            <person name="Horton D.L."/>
            <person name="Alikhan N.F."/>
            <person name="Baker D."/>
            <person name="Gharbi K."/>
            <person name="Hall N."/>
            <person name="Watson M."/>
            <person name="Adriaenssens E.M."/>
            <person name="Foster-Nyarko E."/>
            <person name="Jarju S."/>
            <person name="Secka A."/>
            <person name="Antonio M."/>
            <person name="Oren A."/>
            <person name="Chaudhuri R.R."/>
            <person name="La Ragione R."/>
            <person name="Hildebrand F."/>
            <person name="Pallen M.J."/>
        </authorList>
    </citation>
    <scope>NUCLEOTIDE SEQUENCE</scope>
    <source>
        <strain evidence="2">G3-8215</strain>
    </source>
</reference>
<evidence type="ECO:0000313" key="2">
    <source>
        <dbReference type="EMBL" id="MBO8484224.1"/>
    </source>
</evidence>
<feature type="compositionally biased region" description="Low complexity" evidence="1">
    <location>
        <begin position="1"/>
        <end position="14"/>
    </location>
</feature>